<organism evidence="1 2">
    <name type="scientific">Glycomyces artemisiae</name>
    <dbReference type="NCBI Taxonomy" id="1076443"/>
    <lineage>
        <taxon>Bacteria</taxon>
        <taxon>Bacillati</taxon>
        <taxon>Actinomycetota</taxon>
        <taxon>Actinomycetes</taxon>
        <taxon>Glycomycetales</taxon>
        <taxon>Glycomycetaceae</taxon>
        <taxon>Glycomyces</taxon>
    </lineage>
</organism>
<dbReference type="RefSeq" id="WP_245889052.1">
    <property type="nucleotide sequence ID" value="NZ_PVTJ01000008.1"/>
</dbReference>
<keyword evidence="2" id="KW-1185">Reference proteome</keyword>
<evidence type="ECO:0000313" key="1">
    <source>
        <dbReference type="EMBL" id="PRY56916.1"/>
    </source>
</evidence>
<accession>A0A2T0UGC7</accession>
<comment type="caution">
    <text evidence="1">The sequence shown here is derived from an EMBL/GenBank/DDBJ whole genome shotgun (WGS) entry which is preliminary data.</text>
</comment>
<dbReference type="SUPFAM" id="SSF48239">
    <property type="entry name" value="Terpenoid cyclases/Protein prenyltransferases"/>
    <property type="match status" value="1"/>
</dbReference>
<dbReference type="InterPro" id="IPR008930">
    <property type="entry name" value="Terpenoid_cyclase/PrenylTrfase"/>
</dbReference>
<evidence type="ECO:0000313" key="2">
    <source>
        <dbReference type="Proteomes" id="UP000238176"/>
    </source>
</evidence>
<protein>
    <recommendedName>
        <fullName evidence="3">Prenyltransferase/squalene oxidase-like repeat protein</fullName>
    </recommendedName>
</protein>
<proteinExistence type="predicted"/>
<reference evidence="1 2" key="1">
    <citation type="submission" date="2018-03" db="EMBL/GenBank/DDBJ databases">
        <title>Genomic Encyclopedia of Type Strains, Phase III (KMG-III): the genomes of soil and plant-associated and newly described type strains.</title>
        <authorList>
            <person name="Whitman W."/>
        </authorList>
    </citation>
    <scope>NUCLEOTIDE SEQUENCE [LARGE SCALE GENOMIC DNA]</scope>
    <source>
        <strain evidence="1 2">CGMCC 4.7067</strain>
    </source>
</reference>
<dbReference type="AlphaFoldDB" id="A0A2T0UGC7"/>
<sequence length="303" mass="32352">MERIDAEQLERAAQFVWRTGSLVDQRRMARLAGTGTSEGVRAAVLAHRTGDGGFAFALEPDVKGPEPQPLAAMTALAILDEAGVLDQETGAGVCDWLAVHTAPDGGVPDLLETIGAYPHPPWVQAPPQDRGGLLTTARAAGYLLRNRVEHPWIDGAAAFCRDRIDRLEASHPYEMFSVAAFLGAAPDRAWAGKAAARMGELVRGAGLVLLDPADREGVESPPGYAPGEHHLACDFAPDPASAGAAWFSAAEMRAALDFRAAEQDADGGWPIHYRRWHDGIELQARPGFTVDAVRVLKAWEGAA</sequence>
<dbReference type="EMBL" id="PVTJ01000008">
    <property type="protein sequence ID" value="PRY56916.1"/>
    <property type="molecule type" value="Genomic_DNA"/>
</dbReference>
<evidence type="ECO:0008006" key="3">
    <source>
        <dbReference type="Google" id="ProtNLM"/>
    </source>
</evidence>
<gene>
    <name evidence="1" type="ORF">B0I28_108227</name>
</gene>
<dbReference type="Proteomes" id="UP000238176">
    <property type="component" value="Unassembled WGS sequence"/>
</dbReference>
<name>A0A2T0UGC7_9ACTN</name>